<comment type="caution">
    <text evidence="1">The sequence shown here is derived from an EMBL/GenBank/DDBJ whole genome shotgun (WGS) entry which is preliminary data.</text>
</comment>
<dbReference type="Proteomes" id="UP000593564">
    <property type="component" value="Unassembled WGS sequence"/>
</dbReference>
<proteinExistence type="predicted"/>
<organism evidence="1 2">
    <name type="scientific">Camellia sinensis</name>
    <name type="common">Tea plant</name>
    <name type="synonym">Thea sinensis</name>
    <dbReference type="NCBI Taxonomy" id="4442"/>
    <lineage>
        <taxon>Eukaryota</taxon>
        <taxon>Viridiplantae</taxon>
        <taxon>Streptophyta</taxon>
        <taxon>Embryophyta</taxon>
        <taxon>Tracheophyta</taxon>
        <taxon>Spermatophyta</taxon>
        <taxon>Magnoliopsida</taxon>
        <taxon>eudicotyledons</taxon>
        <taxon>Gunneridae</taxon>
        <taxon>Pentapetalae</taxon>
        <taxon>asterids</taxon>
        <taxon>Ericales</taxon>
        <taxon>Theaceae</taxon>
        <taxon>Camellia</taxon>
    </lineage>
</organism>
<keyword evidence="2" id="KW-1185">Reference proteome</keyword>
<reference evidence="2" key="1">
    <citation type="journal article" date="2020" name="Nat. Commun.">
        <title>Genome assembly of wild tea tree DASZ reveals pedigree and selection history of tea varieties.</title>
        <authorList>
            <person name="Zhang W."/>
            <person name="Zhang Y."/>
            <person name="Qiu H."/>
            <person name="Guo Y."/>
            <person name="Wan H."/>
            <person name="Zhang X."/>
            <person name="Scossa F."/>
            <person name="Alseekh S."/>
            <person name="Zhang Q."/>
            <person name="Wang P."/>
            <person name="Xu L."/>
            <person name="Schmidt M.H."/>
            <person name="Jia X."/>
            <person name="Li D."/>
            <person name="Zhu A."/>
            <person name="Guo F."/>
            <person name="Chen W."/>
            <person name="Ni D."/>
            <person name="Usadel B."/>
            <person name="Fernie A.R."/>
            <person name="Wen W."/>
        </authorList>
    </citation>
    <scope>NUCLEOTIDE SEQUENCE [LARGE SCALE GENOMIC DNA]</scope>
    <source>
        <strain evidence="2">cv. G240</strain>
    </source>
</reference>
<dbReference type="EMBL" id="JACBKZ010000014">
    <property type="protein sequence ID" value="KAF5934326.1"/>
    <property type="molecule type" value="Genomic_DNA"/>
</dbReference>
<evidence type="ECO:0000313" key="2">
    <source>
        <dbReference type="Proteomes" id="UP000593564"/>
    </source>
</evidence>
<dbReference type="AlphaFoldDB" id="A0A7J7G4Y5"/>
<sequence length="49" mass="5512">MKVRGINIASLQSSMTLDSKATILTDLNKILTQGLHESTIKKEKEKKNR</sequence>
<name>A0A7J7G4Y5_CAMSI</name>
<gene>
    <name evidence="1" type="ORF">HYC85_030497</name>
</gene>
<reference evidence="1 2" key="2">
    <citation type="submission" date="2020-07" db="EMBL/GenBank/DDBJ databases">
        <title>Genome assembly of wild tea tree DASZ reveals pedigree and selection history of tea varieties.</title>
        <authorList>
            <person name="Zhang W."/>
        </authorList>
    </citation>
    <scope>NUCLEOTIDE SEQUENCE [LARGE SCALE GENOMIC DNA]</scope>
    <source>
        <strain evidence="2">cv. G240</strain>
        <tissue evidence="1">Leaf</tissue>
    </source>
</reference>
<accession>A0A7J7G4Y5</accession>
<evidence type="ECO:0000313" key="1">
    <source>
        <dbReference type="EMBL" id="KAF5934326.1"/>
    </source>
</evidence>
<protein>
    <submittedName>
        <fullName evidence="1">Uncharacterized protein</fullName>
    </submittedName>
</protein>